<comment type="caution">
    <text evidence="4">The sequence shown here is derived from an EMBL/GenBank/DDBJ whole genome shotgun (WGS) entry which is preliminary data.</text>
</comment>
<reference evidence="5" key="1">
    <citation type="journal article" date="2019" name="Int. J. Syst. Evol. Microbiol.">
        <title>The Global Catalogue of Microorganisms (GCM) 10K type strain sequencing project: providing services to taxonomists for standard genome sequencing and annotation.</title>
        <authorList>
            <consortium name="The Broad Institute Genomics Platform"/>
            <consortium name="The Broad Institute Genome Sequencing Center for Infectious Disease"/>
            <person name="Wu L."/>
            <person name="Ma J."/>
        </authorList>
    </citation>
    <scope>NUCLEOTIDE SEQUENCE [LARGE SCALE GENOMIC DNA]</scope>
    <source>
        <strain evidence="5">KCTC 22814</strain>
    </source>
</reference>
<accession>A0ABW6BKY1</accession>
<dbReference type="PROSITE" id="PS51186">
    <property type="entry name" value="GNAT"/>
    <property type="match status" value="1"/>
</dbReference>
<dbReference type="CDD" id="cd04301">
    <property type="entry name" value="NAT_SF"/>
    <property type="match status" value="1"/>
</dbReference>
<sequence length="161" mass="18589">MEIVEAGEKDRAVIEDLAQRSWRAGYAGVLLSDQIAFMLDKMYSPEGLLEAMHEGCMFFLALEDGNPVGFIGLKRKLPAILRIEKIYLLPEAQGRGYGKVLLDFALEEAKRTELHTLELNVNRNNKAYYFYIKQDFEVVEEVDIPYYHFILDDYVMQKSVL</sequence>
<evidence type="ECO:0000259" key="3">
    <source>
        <dbReference type="PROSITE" id="PS51186"/>
    </source>
</evidence>
<keyword evidence="5" id="KW-1185">Reference proteome</keyword>
<name>A0ABW6BKY1_9SPHI</name>
<dbReference type="RefSeq" id="WP_320186584.1">
    <property type="nucleotide sequence ID" value="NZ_CP138332.1"/>
</dbReference>
<evidence type="ECO:0000313" key="4">
    <source>
        <dbReference type="EMBL" id="MFD2969380.1"/>
    </source>
</evidence>
<organism evidence="4 5">
    <name type="scientific">Sphingobacterium bambusae</name>
    <dbReference type="NCBI Taxonomy" id="662858"/>
    <lineage>
        <taxon>Bacteria</taxon>
        <taxon>Pseudomonadati</taxon>
        <taxon>Bacteroidota</taxon>
        <taxon>Sphingobacteriia</taxon>
        <taxon>Sphingobacteriales</taxon>
        <taxon>Sphingobacteriaceae</taxon>
        <taxon>Sphingobacterium</taxon>
    </lineage>
</organism>
<dbReference type="EMBL" id="JBHUPB010000012">
    <property type="protein sequence ID" value="MFD2969380.1"/>
    <property type="molecule type" value="Genomic_DNA"/>
</dbReference>
<dbReference type="SUPFAM" id="SSF55729">
    <property type="entry name" value="Acyl-CoA N-acyltransferases (Nat)"/>
    <property type="match status" value="1"/>
</dbReference>
<dbReference type="Proteomes" id="UP001597525">
    <property type="component" value="Unassembled WGS sequence"/>
</dbReference>
<proteinExistence type="predicted"/>
<dbReference type="PANTHER" id="PTHR43877">
    <property type="entry name" value="AMINOALKYLPHOSPHONATE N-ACETYLTRANSFERASE-RELATED-RELATED"/>
    <property type="match status" value="1"/>
</dbReference>
<dbReference type="PANTHER" id="PTHR43877:SF2">
    <property type="entry name" value="AMINOALKYLPHOSPHONATE N-ACETYLTRANSFERASE-RELATED"/>
    <property type="match status" value="1"/>
</dbReference>
<protein>
    <submittedName>
        <fullName evidence="4">GNAT family N-acetyltransferase</fullName>
        <ecNumber evidence="4">2.3.1.-</ecNumber>
    </submittedName>
</protein>
<dbReference type="Gene3D" id="3.40.630.30">
    <property type="match status" value="1"/>
</dbReference>
<gene>
    <name evidence="4" type="ORF">ACFS7Y_18440</name>
</gene>
<dbReference type="GO" id="GO:0016746">
    <property type="term" value="F:acyltransferase activity"/>
    <property type="evidence" value="ECO:0007669"/>
    <property type="project" value="UniProtKB-KW"/>
</dbReference>
<keyword evidence="2 4" id="KW-0012">Acyltransferase</keyword>
<keyword evidence="1 4" id="KW-0808">Transferase</keyword>
<dbReference type="EC" id="2.3.1.-" evidence="4"/>
<dbReference type="InterPro" id="IPR000182">
    <property type="entry name" value="GNAT_dom"/>
</dbReference>
<evidence type="ECO:0000256" key="1">
    <source>
        <dbReference type="ARBA" id="ARBA00022679"/>
    </source>
</evidence>
<feature type="domain" description="N-acetyltransferase" evidence="3">
    <location>
        <begin position="1"/>
        <end position="161"/>
    </location>
</feature>
<evidence type="ECO:0000256" key="2">
    <source>
        <dbReference type="ARBA" id="ARBA00023315"/>
    </source>
</evidence>
<dbReference type="InterPro" id="IPR016181">
    <property type="entry name" value="Acyl_CoA_acyltransferase"/>
</dbReference>
<dbReference type="Pfam" id="PF00583">
    <property type="entry name" value="Acetyltransf_1"/>
    <property type="match status" value="1"/>
</dbReference>
<evidence type="ECO:0000313" key="5">
    <source>
        <dbReference type="Proteomes" id="UP001597525"/>
    </source>
</evidence>
<dbReference type="InterPro" id="IPR050832">
    <property type="entry name" value="Bact_Acetyltransf"/>
</dbReference>